<gene>
    <name evidence="2" type="ORF">AVEN_71138_1</name>
</gene>
<accession>A0A4Y2KWG1</accession>
<evidence type="ECO:0000313" key="2">
    <source>
        <dbReference type="EMBL" id="GBN06582.1"/>
    </source>
</evidence>
<evidence type="ECO:0000313" key="3">
    <source>
        <dbReference type="Proteomes" id="UP000499080"/>
    </source>
</evidence>
<dbReference type="AlphaFoldDB" id="A0A4Y2KWG1"/>
<proteinExistence type="predicted"/>
<name>A0A4Y2KWG1_ARAVE</name>
<keyword evidence="3" id="KW-1185">Reference proteome</keyword>
<feature type="region of interest" description="Disordered" evidence="1">
    <location>
        <begin position="50"/>
        <end position="86"/>
    </location>
</feature>
<dbReference type="Proteomes" id="UP000499080">
    <property type="component" value="Unassembled WGS sequence"/>
</dbReference>
<comment type="caution">
    <text evidence="2">The sequence shown here is derived from an EMBL/GenBank/DDBJ whole genome shotgun (WGS) entry which is preliminary data.</text>
</comment>
<protein>
    <submittedName>
        <fullName evidence="2">Uncharacterized protein</fullName>
    </submittedName>
</protein>
<evidence type="ECO:0000256" key="1">
    <source>
        <dbReference type="SAM" id="MobiDB-lite"/>
    </source>
</evidence>
<organism evidence="2 3">
    <name type="scientific">Araneus ventricosus</name>
    <name type="common">Orbweaver spider</name>
    <name type="synonym">Epeira ventricosa</name>
    <dbReference type="NCBI Taxonomy" id="182803"/>
    <lineage>
        <taxon>Eukaryota</taxon>
        <taxon>Metazoa</taxon>
        <taxon>Ecdysozoa</taxon>
        <taxon>Arthropoda</taxon>
        <taxon>Chelicerata</taxon>
        <taxon>Arachnida</taxon>
        <taxon>Araneae</taxon>
        <taxon>Araneomorphae</taxon>
        <taxon>Entelegynae</taxon>
        <taxon>Araneoidea</taxon>
        <taxon>Araneidae</taxon>
        <taxon>Araneus</taxon>
    </lineage>
</organism>
<dbReference type="EMBL" id="BGPR01005080">
    <property type="protein sequence ID" value="GBN06582.1"/>
    <property type="molecule type" value="Genomic_DNA"/>
</dbReference>
<feature type="compositionally biased region" description="Acidic residues" evidence="1">
    <location>
        <begin position="63"/>
        <end position="72"/>
    </location>
</feature>
<sequence length="86" mass="9814">MNLIPLRNIIKSMKADEFKVPMYQSKKVLKGVQKEEQYLAVLEDLSKKRRAEDESAALTLDGEVTECSDQETDSQTAMEDNPVHKE</sequence>
<reference evidence="2 3" key="1">
    <citation type="journal article" date="2019" name="Sci. Rep.">
        <title>Orb-weaving spider Araneus ventricosus genome elucidates the spidroin gene catalogue.</title>
        <authorList>
            <person name="Kono N."/>
            <person name="Nakamura H."/>
            <person name="Ohtoshi R."/>
            <person name="Moran D.A.P."/>
            <person name="Shinohara A."/>
            <person name="Yoshida Y."/>
            <person name="Fujiwara M."/>
            <person name="Mori M."/>
            <person name="Tomita M."/>
            <person name="Arakawa K."/>
        </authorList>
    </citation>
    <scope>NUCLEOTIDE SEQUENCE [LARGE SCALE GENOMIC DNA]</scope>
</reference>